<name>G0QMX9_ICHMU</name>
<dbReference type="InParanoid" id="G0QMX9"/>
<dbReference type="OrthoDB" id="2161379at2759"/>
<proteinExistence type="predicted"/>
<evidence type="ECO:0000313" key="2">
    <source>
        <dbReference type="Proteomes" id="UP000008983"/>
    </source>
</evidence>
<dbReference type="InterPro" id="IPR036322">
    <property type="entry name" value="WD40_repeat_dom_sf"/>
</dbReference>
<sequence>MEDTQSLKISYSTDFCYKDNDFSNPICITSSFDCQVLLWQLENPHPIRTKYMPNQLVCPPNIYSVYGYKSQILVSTETGHILCFGQKDIKKPKYIIDGHLGKVMRSVFAKFNEKYILSCSTDKTFAVWNHHQRNELGQASFVSKFDIGTKPNWIESSINNQIFIGDITPNLNL</sequence>
<evidence type="ECO:0008006" key="3">
    <source>
        <dbReference type="Google" id="ProtNLM"/>
    </source>
</evidence>
<dbReference type="InterPro" id="IPR015943">
    <property type="entry name" value="WD40/YVTN_repeat-like_dom_sf"/>
</dbReference>
<dbReference type="RefSeq" id="XP_004037410.1">
    <property type="nucleotide sequence ID" value="XM_004037362.1"/>
</dbReference>
<protein>
    <recommendedName>
        <fullName evidence="3">WD repeat protein</fullName>
    </recommendedName>
</protein>
<dbReference type="PANTHER" id="PTHR44666:SF1">
    <property type="entry name" value="WD REPEAT-CONTAINING PROTEIN 53"/>
    <property type="match status" value="1"/>
</dbReference>
<dbReference type="eggNOG" id="ENOG502R2BC">
    <property type="taxonomic scope" value="Eukaryota"/>
</dbReference>
<dbReference type="InterPro" id="IPR001680">
    <property type="entry name" value="WD40_rpt"/>
</dbReference>
<dbReference type="Gene3D" id="2.130.10.10">
    <property type="entry name" value="YVTN repeat-like/Quinoprotein amine dehydrogenase"/>
    <property type="match status" value="1"/>
</dbReference>
<gene>
    <name evidence="1" type="ORF">IMG5_053490</name>
</gene>
<dbReference type="STRING" id="857967.G0QMX9"/>
<accession>G0QMX9</accession>
<dbReference type="AlphaFoldDB" id="G0QMX9"/>
<dbReference type="PANTHER" id="PTHR44666">
    <property type="entry name" value="WD REPEAT-CONTAINING PROTEIN 53"/>
    <property type="match status" value="1"/>
</dbReference>
<dbReference type="SUPFAM" id="SSF50978">
    <property type="entry name" value="WD40 repeat-like"/>
    <property type="match status" value="1"/>
</dbReference>
<dbReference type="Pfam" id="PF00400">
    <property type="entry name" value="WD40"/>
    <property type="match status" value="1"/>
</dbReference>
<evidence type="ECO:0000313" key="1">
    <source>
        <dbReference type="EMBL" id="EGR33424.1"/>
    </source>
</evidence>
<organism evidence="1 2">
    <name type="scientific">Ichthyophthirius multifiliis</name>
    <name type="common">White spot disease agent</name>
    <name type="synonym">Ich</name>
    <dbReference type="NCBI Taxonomy" id="5932"/>
    <lineage>
        <taxon>Eukaryota</taxon>
        <taxon>Sar</taxon>
        <taxon>Alveolata</taxon>
        <taxon>Ciliophora</taxon>
        <taxon>Intramacronucleata</taxon>
        <taxon>Oligohymenophorea</taxon>
        <taxon>Hymenostomatida</taxon>
        <taxon>Ophryoglenina</taxon>
        <taxon>Ichthyophthirius</taxon>
    </lineage>
</organism>
<dbReference type="Proteomes" id="UP000008983">
    <property type="component" value="Unassembled WGS sequence"/>
</dbReference>
<reference evidence="1 2" key="1">
    <citation type="submission" date="2011-07" db="EMBL/GenBank/DDBJ databases">
        <authorList>
            <person name="Coyne R."/>
            <person name="Brami D."/>
            <person name="Johnson J."/>
            <person name="Hostetler J."/>
            <person name="Hannick L."/>
            <person name="Clark T."/>
            <person name="Cassidy-Hanley D."/>
            <person name="Inman J."/>
        </authorList>
    </citation>
    <scope>NUCLEOTIDE SEQUENCE [LARGE SCALE GENOMIC DNA]</scope>
    <source>
        <strain evidence="1 2">G5</strain>
    </source>
</reference>
<dbReference type="EMBL" id="GL983451">
    <property type="protein sequence ID" value="EGR33424.1"/>
    <property type="molecule type" value="Genomic_DNA"/>
</dbReference>
<keyword evidence="2" id="KW-1185">Reference proteome</keyword>
<dbReference type="GeneID" id="14909604"/>
<dbReference type="InterPro" id="IPR042453">
    <property type="entry name" value="WDR53"/>
</dbReference>
<dbReference type="SMART" id="SM00320">
    <property type="entry name" value="WD40"/>
    <property type="match status" value="2"/>
</dbReference>